<proteinExistence type="predicted"/>
<accession>A0A0E2B9H5</accession>
<evidence type="ECO:0000313" key="2">
    <source>
        <dbReference type="Proteomes" id="UP000006329"/>
    </source>
</evidence>
<reference evidence="1" key="1">
    <citation type="submission" date="2012-10" db="EMBL/GenBank/DDBJ databases">
        <authorList>
            <person name="Harkins D.M."/>
            <person name="Durkin A.S."/>
            <person name="Brinkac L.M."/>
            <person name="Haft D.H."/>
            <person name="Selengut J.D."/>
            <person name="Sanka R."/>
            <person name="DePew J."/>
            <person name="Purushe J."/>
            <person name="Matthias M.A."/>
            <person name="Vinetz J.M."/>
            <person name="Sutton G.G."/>
            <person name="Nierman W.C."/>
            <person name="Fouts D.E."/>
        </authorList>
    </citation>
    <scope>NUCLEOTIDE SEQUENCE [LARGE SCALE GENOMIC DNA]</scope>
    <source>
        <strain evidence="1">MOR084</strain>
    </source>
</reference>
<organism evidence="1 2">
    <name type="scientific">Leptospira santarosai str. MOR084</name>
    <dbReference type="NCBI Taxonomy" id="1049984"/>
    <lineage>
        <taxon>Bacteria</taxon>
        <taxon>Pseudomonadati</taxon>
        <taxon>Spirochaetota</taxon>
        <taxon>Spirochaetia</taxon>
        <taxon>Leptospirales</taxon>
        <taxon>Leptospiraceae</taxon>
        <taxon>Leptospira</taxon>
    </lineage>
</organism>
<evidence type="ECO:0008006" key="3">
    <source>
        <dbReference type="Google" id="ProtNLM"/>
    </source>
</evidence>
<comment type="caution">
    <text evidence="1">The sequence shown here is derived from an EMBL/GenBank/DDBJ whole genome shotgun (WGS) entry which is preliminary data.</text>
</comment>
<protein>
    <recommendedName>
        <fullName evidence="3">Transposase</fullName>
    </recommendedName>
</protein>
<sequence>MTTAERLRQEGKIEGKVEGKIETARNMLLDGASLEYILKITGLTEQDLKDCGLL</sequence>
<gene>
    <name evidence="1" type="ORF">LEP1GSC179_0010</name>
</gene>
<keyword evidence="2" id="KW-1185">Reference proteome</keyword>
<dbReference type="Proteomes" id="UP000006329">
    <property type="component" value="Unassembled WGS sequence"/>
</dbReference>
<dbReference type="AlphaFoldDB" id="A0A0E2B9H5"/>
<name>A0A0E2B9H5_9LEPT</name>
<dbReference type="EMBL" id="AHON02000084">
    <property type="protein sequence ID" value="EKO32021.1"/>
    <property type="molecule type" value="Genomic_DNA"/>
</dbReference>
<evidence type="ECO:0000313" key="1">
    <source>
        <dbReference type="EMBL" id="EKO32021.1"/>
    </source>
</evidence>